<feature type="compositionally biased region" description="Polar residues" evidence="4">
    <location>
        <begin position="821"/>
        <end position="832"/>
    </location>
</feature>
<evidence type="ECO:0000259" key="7">
    <source>
        <dbReference type="Pfam" id="PF17210"/>
    </source>
</evidence>
<proteinExistence type="predicted"/>
<feature type="domain" description="SD-repeat containing protein B" evidence="7">
    <location>
        <begin position="1797"/>
        <end position="1870"/>
    </location>
</feature>
<dbReference type="EMBL" id="CP024923">
    <property type="protein sequence ID" value="ATY32953.1"/>
    <property type="molecule type" value="Genomic_DNA"/>
</dbReference>
<feature type="domain" description="DUF11" evidence="6">
    <location>
        <begin position="47"/>
        <end position="152"/>
    </location>
</feature>
<feature type="domain" description="DUF11" evidence="6">
    <location>
        <begin position="699"/>
        <end position="829"/>
    </location>
</feature>
<evidence type="ECO:0000256" key="5">
    <source>
        <dbReference type="SAM" id="SignalP"/>
    </source>
</evidence>
<feature type="region of interest" description="Disordered" evidence="4">
    <location>
        <begin position="813"/>
        <end position="832"/>
    </location>
</feature>
<dbReference type="RefSeq" id="WP_100282758.1">
    <property type="nucleotide sequence ID" value="NZ_CP024923.1"/>
</dbReference>
<feature type="domain" description="SD-repeat containing protein B" evidence="7">
    <location>
        <begin position="1894"/>
        <end position="1974"/>
    </location>
</feature>
<evidence type="ECO:0000259" key="6">
    <source>
        <dbReference type="Pfam" id="PF01345"/>
    </source>
</evidence>
<sequence length="2819" mass="285777">MKKRNSAALGSWSVLRRILLVLALLAPLPAIAADLQVSGYSWLPDPVPNGAETQFNVRVTNNGPGAVSDAVVTIAISSRFRVDPGDFPSFCSLTGAVGAQTLTCNLTSLAVGDRTFAYSATAIATGSANTTATISSATAGDNNPANNALTVTPAVQTGADLSVAKDDGLPGNTIAAGGLISYQIVVTNAGPDTTSAIRLTDNLPPASDFQYQSAGGTNWSCSNSGETVTCNYNGAATTGALPAITVTGRVIRQSSGTITNNAFSALTNPLVLDPNLTNNAATPVVTTIVEGSDLRASKTMPATIVEGSTATINLTIFNDGPQSVTGATISDTIAANFTIGTLPGGCTRSGQAVTCAGGVLASGASRAFAIPVTADSVTAGNQTNSATINLPAGFADPNVANNTASAPFRIVPPTADLSLSKSKTPNPVAAGGDMTSTITVRNNGPSALSYAPGTPIRITDTVSADETFVSSNAAWNCAQAGNVITCETTGTGTLALNQTIGLALVTRASLTANANLNNTACSGATGGSLATPSDTNTANDCNGAGVRATTVTTDLTVVKEVSLNPAGPWSQTPALTIPSTAASFYIRLRASNIGSAPAGTVTVTDALPNALNAPGFVTGFGQISASSGNTAYTASSGQISWTLTNLAAGATETAIVRIDRPVNSGAFTNTANITSSDTIDSDNTNNSSQAQYTVVPLADMQVTQKSVSPNPARVGVVSTYTISVRNNGANPAANVVVSDTIDPTRFELVGNPSTTKGGSSCTKDDATGAISCDMGQFTRGQAFQVSQPVRARFPFGGATSGFPISHTNVASVATDTDESDAGNNSGQVTHNVSAPGYDLAITKQEPGPEFDPLRFGEELLYDLRVSNFGPSRATNVVIIDIPQPPAGYTMALAGFSVNPVGATGGLTLYTPPAPSCIQNGANVECRLHAGSTAGNYLDALNQVIFRLRFTPGGPAPTGPLTFTDEAQVTALEQDNVTVNQADSQLANNKAVQTTTVLPSADLEVVAKTRVTPSPASINEPVEYAIVIRNNGISPINQVRVTDTLPTGFELTGAVPTATASGAASVSGIACTGTSSILCTLDGSFPPDGSQVTIRLRARAAYPYAGALLADQVNTASIAPGLDSGGQELARDAVPTNNSKTAAVQIAQSSIAGSVFDDANLDNAIQAGEGLSGVTMVLSGTDAWGSPVAPRTLTTDASGNFLFDRLPAGTYQIVETQPAGLLDFRETAGSVGGTVNNAAFGSGTATNSITAIVLPASTAATGYLFQETRAGSIEGIVWRDANNNGVIDGGETGVGPGEFASTPQIRLTGNDYAGTAVDLTTTVDANGHYQFTGLAPSDATGYTVTQLVQPSGLSDGLDTNGAGSIVPGSAGRTAPEAIAVGALAPGQALTGRNFGEIPTSTLSGIVFLDPNGNATRDAGENSGLAGALVRLTGTNDVGQPVDCSITTDATGAYSFPASGTADPACRVLRPGTYTVTETPPPGLEHSGAFIGSAGGSSGGVSGANTPAPGLANTNVTGVVITAGTTATRYDFGATGRGLGGYVYLDRNGNGTRDPGEVGIAGVTITLSGATAGGQDVCTLITCAATTDATGNYLLLNVPGSSAAGYALTEQAQTNAPLSSYADGTDAAGQVNGSVRGTAGNDAITGIVLGAGELGINNAFGERAGSLAGATYIDANDDGVRQPGETALAGVIVTLSGTTAAGQDICAARAALDPALGCTATTASDGSYRFDDLPAGSYTVTESQPSAYADGRESAGLPGGSVNNASFGSGAAENRIANVTLGNGTAGSGYDFGERAITISGRVFKDPERDGSDAGNEPAIPGVTITLRQGGAVVATTTTGPDGSYRFENLPAGSYTVEETQPDGYGSSTPDSRAINVTAGANQTIDFGDTVSSLAGSVFVDSNNDGVRDAGERGLEGVTLRLTGTTAGGDPVDRTLTTDASGAYRFDDLLAGTYAVVETQPVGFGDGKDSAGTAAGVVANDNISAITLPTGTDATGYLFGEQGQAQGGLVYVDTNLNGIQDSGEPGIPGVVVELQRPDGTVVKTANTGPDGRYEFTDIEAGDYVVVEQQPLGYGDAEEHRANRATLTVGVGAPVTPINFGERVGSLAGSVYNDTNSNGRRDADEPAIPGVTVTLTGSDARGNAVTLTTVSGDNGSYLFTGVPGGTYNVVETQPAGYDDGVDTPGNAGGSAAGDTISAVALGAAQDATGYLFSERGAGARIAGRVWLDRDHDRALDTGEPVYADWIVELRLGDALIGTTRTGADGAYAFTGVAPGAGYQVLFRNPANNAIYGSARPNETGAAITEGVVSPSNPAGARTEDGTLSQLKLTPGADVQQQSLPLDPSGVVYDSVRRVVVPGATVRITGPAGFDPAVHLLGGTTNVSQVTGEDGMYQYLLLPGAPAGTYSLAVTPPNGSYNPIQPSSIIPPCAGPLVVGSTPDPLLVSSYDGAPPTSALAACTTGGQTTAYYLSFTLTPGTSANVLNNNLPIDPILEGAIVVTKTTPMVNVSRGGLVPYTITARNTLAGAITGITITDRTPAGFRYREGSATIDGKPVAPLQAGRLLSWPGQSFTAGEEKTLKLVLTVGAGVGEGEHVNRAFAVNALVGATVSNVADAAVRIIPDPDFDCTDILGKVFDDRNMNGTQDEGEPGLPGVRLATVNGLLITTDVEGRYHVTCPMIPNEDRGSNFILKLDTRTLPTGYRMTTVNPETVRLTRGKFAKLNFGAALGRVVRVDINAEVFEGDKVAPSFLPKVDALIATLAEKPSVLRLAYGASGEDASLIRRRAAALRRMIEEKWREKDGRYRLIIEEETSLRSDTAKGDVQ</sequence>
<organism evidence="8 9">
    <name type="scientific">Sphingomonas psychrotolerans</name>
    <dbReference type="NCBI Taxonomy" id="1327635"/>
    <lineage>
        <taxon>Bacteria</taxon>
        <taxon>Pseudomonadati</taxon>
        <taxon>Pseudomonadota</taxon>
        <taxon>Alphaproteobacteria</taxon>
        <taxon>Sphingomonadales</taxon>
        <taxon>Sphingomonadaceae</taxon>
        <taxon>Sphingomonas</taxon>
    </lineage>
</organism>
<dbReference type="InterPro" id="IPR033764">
    <property type="entry name" value="Sdr_B"/>
</dbReference>
<feature type="domain" description="DUF11" evidence="6">
    <location>
        <begin position="2493"/>
        <end position="2596"/>
    </location>
</feature>
<feature type="domain" description="DUF11" evidence="6">
    <location>
        <begin position="416"/>
        <end position="541"/>
    </location>
</feature>
<dbReference type="OrthoDB" id="9773411at2"/>
<feature type="domain" description="SD-repeat containing protein B" evidence="7">
    <location>
        <begin position="2104"/>
        <end position="2183"/>
    </location>
</feature>
<dbReference type="Pfam" id="PF01345">
    <property type="entry name" value="DUF11"/>
    <property type="match status" value="8"/>
</dbReference>
<dbReference type="Pfam" id="PF17210">
    <property type="entry name" value="SdrD_B"/>
    <property type="match status" value="9"/>
</dbReference>
<evidence type="ECO:0000256" key="3">
    <source>
        <dbReference type="ARBA" id="ARBA00022729"/>
    </source>
</evidence>
<dbReference type="KEGG" id="sphc:CVN68_14100"/>
<evidence type="ECO:0000256" key="2">
    <source>
        <dbReference type="ARBA" id="ARBA00022525"/>
    </source>
</evidence>
<feature type="domain" description="SD-repeat containing protein B" evidence="7">
    <location>
        <begin position="1150"/>
        <end position="1229"/>
    </location>
</feature>
<feature type="chain" id="PRO_5014635920" description="DUF11 domain-containing protein" evidence="5">
    <location>
        <begin position="33"/>
        <end position="2819"/>
    </location>
</feature>
<dbReference type="Proteomes" id="UP000229081">
    <property type="component" value="Chromosome"/>
</dbReference>
<dbReference type="InterPro" id="IPR013783">
    <property type="entry name" value="Ig-like_fold"/>
</dbReference>
<keyword evidence="2" id="KW-0964">Secreted</keyword>
<dbReference type="Gene3D" id="2.60.40.10">
    <property type="entry name" value="Immunoglobulins"/>
    <property type="match status" value="14"/>
</dbReference>
<keyword evidence="9" id="KW-1185">Reference proteome</keyword>
<accession>A0A2K8MGG9</accession>
<dbReference type="NCBIfam" id="TIGR01451">
    <property type="entry name" value="B_ant_repeat"/>
    <property type="match status" value="4"/>
</dbReference>
<name>A0A2K8MGG9_9SPHN</name>
<dbReference type="GO" id="GO:0005576">
    <property type="term" value="C:extracellular region"/>
    <property type="evidence" value="ECO:0007669"/>
    <property type="project" value="UniProtKB-SubCell"/>
</dbReference>
<protein>
    <recommendedName>
        <fullName evidence="10">DUF11 domain-containing protein</fullName>
    </recommendedName>
</protein>
<feature type="domain" description="SD-repeat containing protein B" evidence="7">
    <location>
        <begin position="2005"/>
        <end position="2077"/>
    </location>
</feature>
<dbReference type="SUPFAM" id="SSF117074">
    <property type="entry name" value="Hypothetical protein PA1324"/>
    <property type="match status" value="11"/>
</dbReference>
<dbReference type="PANTHER" id="PTHR23303:SF15">
    <property type="entry name" value="COLOSSIN-A"/>
    <property type="match status" value="1"/>
</dbReference>
<feature type="domain" description="SD-repeat containing protein B" evidence="7">
    <location>
        <begin position="2218"/>
        <end position="2285"/>
    </location>
</feature>
<dbReference type="InterPro" id="IPR001434">
    <property type="entry name" value="OmcB-like_DUF11"/>
</dbReference>
<evidence type="ECO:0000256" key="1">
    <source>
        <dbReference type="ARBA" id="ARBA00004613"/>
    </source>
</evidence>
<feature type="domain" description="SD-repeat containing protein B" evidence="7">
    <location>
        <begin position="1669"/>
        <end position="1756"/>
    </location>
</feature>
<feature type="domain" description="SD-repeat containing protein B" evidence="7">
    <location>
        <begin position="1272"/>
        <end position="1361"/>
    </location>
</feature>
<feature type="domain" description="DUF11" evidence="6">
    <location>
        <begin position="293"/>
        <end position="406"/>
    </location>
</feature>
<keyword evidence="3 5" id="KW-0732">Signal</keyword>
<feature type="domain" description="SD-repeat containing protein B" evidence="7">
    <location>
        <begin position="1537"/>
        <end position="1627"/>
    </location>
</feature>
<dbReference type="InterPro" id="IPR047589">
    <property type="entry name" value="DUF11_rpt"/>
</dbReference>
<evidence type="ECO:0000256" key="4">
    <source>
        <dbReference type="SAM" id="MobiDB-lite"/>
    </source>
</evidence>
<gene>
    <name evidence="8" type="ORF">CVN68_14100</name>
</gene>
<evidence type="ECO:0000313" key="8">
    <source>
        <dbReference type="EMBL" id="ATY32953.1"/>
    </source>
</evidence>
<feature type="domain" description="DUF11" evidence="6">
    <location>
        <begin position="1005"/>
        <end position="1143"/>
    </location>
</feature>
<feature type="signal peptide" evidence="5">
    <location>
        <begin position="1"/>
        <end position="32"/>
    </location>
</feature>
<evidence type="ECO:0000313" key="9">
    <source>
        <dbReference type="Proteomes" id="UP000229081"/>
    </source>
</evidence>
<dbReference type="InterPro" id="IPR051417">
    <property type="entry name" value="SDr/BOS_complex"/>
</dbReference>
<feature type="domain" description="DUF11" evidence="6">
    <location>
        <begin position="160"/>
        <end position="282"/>
    </location>
</feature>
<comment type="subcellular location">
    <subcellularLocation>
        <location evidence="1">Secreted</location>
    </subcellularLocation>
</comment>
<evidence type="ECO:0008006" key="10">
    <source>
        <dbReference type="Google" id="ProtNLM"/>
    </source>
</evidence>
<feature type="domain" description="DUF11" evidence="6">
    <location>
        <begin position="587"/>
        <end position="691"/>
    </location>
</feature>
<dbReference type="PANTHER" id="PTHR23303">
    <property type="entry name" value="CARBOXYPEPTIDASE REGULATORY REGION-CONTAINING"/>
    <property type="match status" value="1"/>
</dbReference>
<reference evidence="8 9" key="1">
    <citation type="submission" date="2017-11" db="EMBL/GenBank/DDBJ databases">
        <title>Complete genome sequence of Sphingomonas sp. Strain Cra20, a psychrotolerant potential plant growth promoting rhizobacteria.</title>
        <authorList>
            <person name="Luo Y."/>
        </authorList>
    </citation>
    <scope>NUCLEOTIDE SEQUENCE [LARGE SCALE GENOMIC DNA]</scope>
    <source>
        <strain evidence="8 9">Cra20</strain>
    </source>
</reference>